<dbReference type="InterPro" id="IPR001387">
    <property type="entry name" value="Cro/C1-type_HTH"/>
</dbReference>
<dbReference type="Pfam" id="PF01381">
    <property type="entry name" value="HTH_3"/>
    <property type="match status" value="1"/>
</dbReference>
<organism evidence="2 3">
    <name type="scientific">Weissella thailandensis</name>
    <dbReference type="NCBI Taxonomy" id="89061"/>
    <lineage>
        <taxon>Bacteria</taxon>
        <taxon>Bacillati</taxon>
        <taxon>Bacillota</taxon>
        <taxon>Bacilli</taxon>
        <taxon>Lactobacillales</taxon>
        <taxon>Lactobacillaceae</taxon>
        <taxon>Weissella</taxon>
    </lineage>
</organism>
<dbReference type="Proteomes" id="UP000254492">
    <property type="component" value="Unassembled WGS sequence"/>
</dbReference>
<accession>A0ABX9I5Z2</accession>
<dbReference type="RefSeq" id="WP_115470967.1">
    <property type="nucleotide sequence ID" value="NZ_BJEC01000027.1"/>
</dbReference>
<evidence type="ECO:0000259" key="1">
    <source>
        <dbReference type="PROSITE" id="PS50943"/>
    </source>
</evidence>
<name>A0ABX9I5Z2_9LACO</name>
<evidence type="ECO:0000313" key="2">
    <source>
        <dbReference type="EMBL" id="RDS59670.1"/>
    </source>
</evidence>
<comment type="caution">
    <text evidence="2">The sequence shown here is derived from an EMBL/GenBank/DDBJ whole genome shotgun (WGS) entry which is preliminary data.</text>
</comment>
<proteinExistence type="predicted"/>
<dbReference type="InterPro" id="IPR010982">
    <property type="entry name" value="Lambda_DNA-bd_dom_sf"/>
</dbReference>
<keyword evidence="3" id="KW-1185">Reference proteome</keyword>
<dbReference type="PROSITE" id="PS50943">
    <property type="entry name" value="HTH_CROC1"/>
    <property type="match status" value="1"/>
</dbReference>
<dbReference type="SUPFAM" id="SSF47413">
    <property type="entry name" value="lambda repressor-like DNA-binding domains"/>
    <property type="match status" value="1"/>
</dbReference>
<evidence type="ECO:0000313" key="3">
    <source>
        <dbReference type="Proteomes" id="UP000254492"/>
    </source>
</evidence>
<sequence length="115" mass="13073">MTTYERIQSAAKKRGMNLREVAKSAGLKSETAIYRYNQGVTPRESTLRSIADVLNVSVDYLLGNTDDMHANKKADTSSDDLKEYFDEHPVLKFDGKEIPDAEMKIIKRILEDMDD</sequence>
<dbReference type="CDD" id="cd00093">
    <property type="entry name" value="HTH_XRE"/>
    <property type="match status" value="1"/>
</dbReference>
<dbReference type="Gene3D" id="1.10.260.40">
    <property type="entry name" value="lambda repressor-like DNA-binding domains"/>
    <property type="match status" value="1"/>
</dbReference>
<gene>
    <name evidence="2" type="ORF">DWV05_04915</name>
</gene>
<feature type="domain" description="HTH cro/C1-type" evidence="1">
    <location>
        <begin position="7"/>
        <end position="61"/>
    </location>
</feature>
<reference evidence="2 3" key="1">
    <citation type="submission" date="2018-07" db="EMBL/GenBank/DDBJ databases">
        <title>Genome-based reclassification of Weissella jogaejeotgali as Weissella thailandensis.</title>
        <authorList>
            <person name="Chun J."/>
            <person name="Kim B.-Y."/>
            <person name="Kwak M.-J."/>
        </authorList>
    </citation>
    <scope>NUCLEOTIDE SEQUENCE [LARGE SCALE GENOMIC DNA]</scope>
    <source>
        <strain evidence="2 3">KCTC 3751</strain>
    </source>
</reference>
<protein>
    <submittedName>
        <fullName evidence="2">XRE family transcriptional regulator</fullName>
    </submittedName>
</protein>
<dbReference type="EMBL" id="QRAY01000007">
    <property type="protein sequence ID" value="RDS59670.1"/>
    <property type="molecule type" value="Genomic_DNA"/>
</dbReference>
<dbReference type="SMART" id="SM00530">
    <property type="entry name" value="HTH_XRE"/>
    <property type="match status" value="1"/>
</dbReference>